<feature type="region of interest" description="Disordered" evidence="1">
    <location>
        <begin position="1"/>
        <end position="137"/>
    </location>
</feature>
<dbReference type="Proteomes" id="UP001143981">
    <property type="component" value="Unassembled WGS sequence"/>
</dbReference>
<feature type="compositionally biased region" description="Basic and acidic residues" evidence="1">
    <location>
        <begin position="1"/>
        <end position="11"/>
    </location>
</feature>
<gene>
    <name evidence="2" type="ORF">LPJ61_006671</name>
</gene>
<evidence type="ECO:0000256" key="1">
    <source>
        <dbReference type="SAM" id="MobiDB-lite"/>
    </source>
</evidence>
<feature type="non-terminal residue" evidence="2">
    <location>
        <position position="194"/>
    </location>
</feature>
<name>A0A9W8CMF2_9FUNG</name>
<feature type="compositionally biased region" description="Basic residues" evidence="1">
    <location>
        <begin position="176"/>
        <end position="186"/>
    </location>
</feature>
<feature type="compositionally biased region" description="Basic and acidic residues" evidence="1">
    <location>
        <begin position="34"/>
        <end position="43"/>
    </location>
</feature>
<accession>A0A9W8CMF2</accession>
<organism evidence="2 3">
    <name type="scientific">Coemansia biformis</name>
    <dbReference type="NCBI Taxonomy" id="1286918"/>
    <lineage>
        <taxon>Eukaryota</taxon>
        <taxon>Fungi</taxon>
        <taxon>Fungi incertae sedis</taxon>
        <taxon>Zoopagomycota</taxon>
        <taxon>Kickxellomycotina</taxon>
        <taxon>Kickxellomycetes</taxon>
        <taxon>Kickxellales</taxon>
        <taxon>Kickxellaceae</taxon>
        <taxon>Coemansia</taxon>
    </lineage>
</organism>
<dbReference type="AlphaFoldDB" id="A0A9W8CMF2"/>
<proteinExistence type="predicted"/>
<feature type="compositionally biased region" description="Basic residues" evidence="1">
    <location>
        <begin position="49"/>
        <end position="61"/>
    </location>
</feature>
<reference evidence="2" key="1">
    <citation type="submission" date="2022-07" db="EMBL/GenBank/DDBJ databases">
        <title>Phylogenomic reconstructions and comparative analyses of Kickxellomycotina fungi.</title>
        <authorList>
            <person name="Reynolds N.K."/>
            <person name="Stajich J.E."/>
            <person name="Barry K."/>
            <person name="Grigoriev I.V."/>
            <person name="Crous P."/>
            <person name="Smith M.E."/>
        </authorList>
    </citation>
    <scope>NUCLEOTIDE SEQUENCE</scope>
    <source>
        <strain evidence="2">BCRC 34381</strain>
    </source>
</reference>
<feature type="compositionally biased region" description="Basic and acidic residues" evidence="1">
    <location>
        <begin position="112"/>
        <end position="126"/>
    </location>
</feature>
<comment type="caution">
    <text evidence="2">The sequence shown here is derived from an EMBL/GenBank/DDBJ whole genome shotgun (WGS) entry which is preliminary data.</text>
</comment>
<keyword evidence="3" id="KW-1185">Reference proteome</keyword>
<evidence type="ECO:0000313" key="2">
    <source>
        <dbReference type="EMBL" id="KAJ1718359.1"/>
    </source>
</evidence>
<feature type="compositionally biased region" description="Basic residues" evidence="1">
    <location>
        <begin position="86"/>
        <end position="111"/>
    </location>
</feature>
<evidence type="ECO:0000313" key="3">
    <source>
        <dbReference type="Proteomes" id="UP001143981"/>
    </source>
</evidence>
<feature type="non-terminal residue" evidence="2">
    <location>
        <position position="1"/>
    </location>
</feature>
<feature type="compositionally biased region" description="Basic residues" evidence="1">
    <location>
        <begin position="12"/>
        <end position="33"/>
    </location>
</feature>
<feature type="region of interest" description="Disordered" evidence="1">
    <location>
        <begin position="167"/>
        <end position="194"/>
    </location>
</feature>
<dbReference type="EMBL" id="JANBOI010003531">
    <property type="protein sequence ID" value="KAJ1718359.1"/>
    <property type="molecule type" value="Genomic_DNA"/>
</dbReference>
<protein>
    <submittedName>
        <fullName evidence="2">Uncharacterized protein</fullName>
    </submittedName>
</protein>
<sequence length="194" mass="22110">AAGPLRRDVVRRGRHPRQPSRAQRQQRRRRQYERRRVPGRGDVEAPQAQRRHRGARRRRQQQRGGADPRGQRRRGGWRGRGLGGLWRRRVRARQRRGLCGRRRRRRRRGGRGRPDEPGGGADRPDHAGAGAEAGDFAVRARDGVRQLGALSDVPAGGQPAQHLPAYQEAAVEARPRRAHARQHRAVPRPDCQHV</sequence>